<dbReference type="Gene3D" id="3.30.1490.120">
    <property type="entry name" value="RNA polymerase Rpb7-like, N-terminal domain"/>
    <property type="match status" value="1"/>
</dbReference>
<accession>A0A2P2L9C1</accession>
<protein>
    <recommendedName>
        <fullName evidence="4">DNA-directed RNA polymerase subunit</fullName>
    </recommendedName>
</protein>
<dbReference type="SUPFAM" id="SSF88798">
    <property type="entry name" value="N-terminal, heterodimerisation domain of RBP7 (RpoE)"/>
    <property type="match status" value="1"/>
</dbReference>
<evidence type="ECO:0000256" key="5">
    <source>
        <dbReference type="SAM" id="Phobius"/>
    </source>
</evidence>
<reference evidence="7" key="1">
    <citation type="submission" date="2018-02" db="EMBL/GenBank/DDBJ databases">
        <title>Rhizophora mucronata_Transcriptome.</title>
        <authorList>
            <person name="Meera S.P."/>
            <person name="Sreeshan A."/>
            <person name="Augustine A."/>
        </authorList>
    </citation>
    <scope>NUCLEOTIDE SEQUENCE</scope>
    <source>
        <tissue evidence="7">Leaf</tissue>
    </source>
</reference>
<dbReference type="PANTHER" id="PTHR12709:SF1">
    <property type="entry name" value="DNA-DIRECTED RNA POLYMERASE III SUBUNIT RPC8"/>
    <property type="match status" value="1"/>
</dbReference>
<evidence type="ECO:0000259" key="6">
    <source>
        <dbReference type="Pfam" id="PF03876"/>
    </source>
</evidence>
<keyword evidence="2 4" id="KW-0240">DNA-directed RNA polymerase</keyword>
<keyword evidence="4" id="KW-0539">Nucleus</keyword>
<keyword evidence="5" id="KW-0472">Membrane</keyword>
<keyword evidence="5" id="KW-0812">Transmembrane</keyword>
<keyword evidence="5" id="KW-1133">Transmembrane helix</keyword>
<evidence type="ECO:0000256" key="3">
    <source>
        <dbReference type="ARBA" id="ARBA00023163"/>
    </source>
</evidence>
<dbReference type="GO" id="GO:0005666">
    <property type="term" value="C:RNA polymerase III complex"/>
    <property type="evidence" value="ECO:0007669"/>
    <property type="project" value="TreeGrafter"/>
</dbReference>
<name>A0A2P2L9C1_RHIMU</name>
<dbReference type="InterPro" id="IPR036898">
    <property type="entry name" value="RNA_pol_Rpb7-like_N_sf"/>
</dbReference>
<evidence type="ECO:0000256" key="2">
    <source>
        <dbReference type="ARBA" id="ARBA00022478"/>
    </source>
</evidence>
<dbReference type="PANTHER" id="PTHR12709">
    <property type="entry name" value="DNA-DIRECTED RNA POLYMERASE II, III"/>
    <property type="match status" value="1"/>
</dbReference>
<dbReference type="InterPro" id="IPR045113">
    <property type="entry name" value="Rpb7-like"/>
</dbReference>
<dbReference type="GO" id="GO:0006384">
    <property type="term" value="P:transcription initiation at RNA polymerase III promoter"/>
    <property type="evidence" value="ECO:0007669"/>
    <property type="project" value="TreeGrafter"/>
</dbReference>
<feature type="transmembrane region" description="Helical" evidence="5">
    <location>
        <begin position="80"/>
        <end position="100"/>
    </location>
</feature>
<evidence type="ECO:0000256" key="1">
    <source>
        <dbReference type="ARBA" id="ARBA00004123"/>
    </source>
</evidence>
<feature type="domain" description="RNA polymerase Rpb7-like N-terminal" evidence="6">
    <location>
        <begin position="8"/>
        <end position="64"/>
    </location>
</feature>
<comment type="subcellular location">
    <subcellularLocation>
        <location evidence="1 4">Nucleus</location>
    </subcellularLocation>
</comment>
<evidence type="ECO:0000313" key="7">
    <source>
        <dbReference type="EMBL" id="MBX14577.1"/>
    </source>
</evidence>
<comment type="function">
    <text evidence="4">DNA-dependent RNA polymerase which catalyzes the transcription of DNA into RNA using the four ribonucleoside triphosphates as substrates.</text>
</comment>
<dbReference type="AlphaFoldDB" id="A0A2P2L9C1"/>
<evidence type="ECO:0000256" key="4">
    <source>
        <dbReference type="RuleBase" id="RU369086"/>
    </source>
</evidence>
<dbReference type="EMBL" id="GGEC01034093">
    <property type="protein sequence ID" value="MBX14577.1"/>
    <property type="molecule type" value="Transcribed_RNA"/>
</dbReference>
<sequence length="102" mass="11857">MFYLSLIEHKLRLPPHLLSLALEEAIKKELENIFLDKVITKLGLCVSIYDIRKIDGGFISSGDGASTYTVRFESIFAHSFFLFLFLFLSLSVLCRFFFFYPF</sequence>
<proteinExistence type="predicted"/>
<keyword evidence="3 4" id="KW-0804">Transcription</keyword>
<dbReference type="Pfam" id="PF03876">
    <property type="entry name" value="SHS2_Rpb7-N"/>
    <property type="match status" value="1"/>
</dbReference>
<dbReference type="InterPro" id="IPR005576">
    <property type="entry name" value="Rpb7-like_N"/>
</dbReference>
<organism evidence="7">
    <name type="scientific">Rhizophora mucronata</name>
    <name type="common">Asiatic mangrove</name>
    <dbReference type="NCBI Taxonomy" id="61149"/>
    <lineage>
        <taxon>Eukaryota</taxon>
        <taxon>Viridiplantae</taxon>
        <taxon>Streptophyta</taxon>
        <taxon>Embryophyta</taxon>
        <taxon>Tracheophyta</taxon>
        <taxon>Spermatophyta</taxon>
        <taxon>Magnoliopsida</taxon>
        <taxon>eudicotyledons</taxon>
        <taxon>Gunneridae</taxon>
        <taxon>Pentapetalae</taxon>
        <taxon>rosids</taxon>
        <taxon>fabids</taxon>
        <taxon>Malpighiales</taxon>
        <taxon>Rhizophoraceae</taxon>
        <taxon>Rhizophora</taxon>
    </lineage>
</organism>